<comment type="caution">
    <text evidence="2">The sequence shown here is derived from an EMBL/GenBank/DDBJ whole genome shotgun (WGS) entry which is preliminary data.</text>
</comment>
<accession>A0A840XTK2</accession>
<organism evidence="2 3">
    <name type="scientific">Neoroseomonas alkaliterrae</name>
    <dbReference type="NCBI Taxonomy" id="1452450"/>
    <lineage>
        <taxon>Bacteria</taxon>
        <taxon>Pseudomonadati</taxon>
        <taxon>Pseudomonadota</taxon>
        <taxon>Alphaproteobacteria</taxon>
        <taxon>Acetobacterales</taxon>
        <taxon>Acetobacteraceae</taxon>
        <taxon>Neoroseomonas</taxon>
    </lineage>
</organism>
<dbReference type="AlphaFoldDB" id="A0A840XTK2"/>
<protein>
    <submittedName>
        <fullName evidence="2">Uncharacterized protein</fullName>
    </submittedName>
</protein>
<evidence type="ECO:0000313" key="2">
    <source>
        <dbReference type="EMBL" id="MBB5691885.1"/>
    </source>
</evidence>
<feature type="region of interest" description="Disordered" evidence="1">
    <location>
        <begin position="1"/>
        <end position="22"/>
    </location>
</feature>
<sequence>MTVAAAHDLHRPPAGARNGGRHLRPLVSGIADDALDEREQAARLTQERLGTIAVLHVGRMHDHAEQQAQCVSQDMALAPDDLLARVVAGRIDRRAPFCAPFAVWLSMIAVVGLASRPACSRSAT</sequence>
<proteinExistence type="predicted"/>
<name>A0A840XTK2_9PROT</name>
<evidence type="ECO:0000313" key="3">
    <source>
        <dbReference type="Proteomes" id="UP000562254"/>
    </source>
</evidence>
<evidence type="ECO:0000256" key="1">
    <source>
        <dbReference type="SAM" id="MobiDB-lite"/>
    </source>
</evidence>
<keyword evidence="3" id="KW-1185">Reference proteome</keyword>
<dbReference type="EMBL" id="JACIJE010000023">
    <property type="protein sequence ID" value="MBB5691885.1"/>
    <property type="molecule type" value="Genomic_DNA"/>
</dbReference>
<dbReference type="Proteomes" id="UP000562254">
    <property type="component" value="Unassembled WGS sequence"/>
</dbReference>
<gene>
    <name evidence="2" type="ORF">FHS88_004046</name>
</gene>
<reference evidence="2 3" key="1">
    <citation type="submission" date="2020-08" db="EMBL/GenBank/DDBJ databases">
        <title>Genomic Encyclopedia of Type Strains, Phase IV (KMG-IV): sequencing the most valuable type-strain genomes for metagenomic binning, comparative biology and taxonomic classification.</title>
        <authorList>
            <person name="Goeker M."/>
        </authorList>
    </citation>
    <scope>NUCLEOTIDE SEQUENCE [LARGE SCALE GENOMIC DNA]</scope>
    <source>
        <strain evidence="2 3">DSM 25895</strain>
    </source>
</reference>